<evidence type="ECO:0000256" key="1">
    <source>
        <dbReference type="ARBA" id="ARBA00005298"/>
    </source>
</evidence>
<organism evidence="5">
    <name type="scientific">Caenorhabditis brenneri</name>
    <name type="common">Nematode worm</name>
    <dbReference type="NCBI Taxonomy" id="135651"/>
    <lineage>
        <taxon>Eukaryota</taxon>
        <taxon>Metazoa</taxon>
        <taxon>Ecdysozoa</taxon>
        <taxon>Nematoda</taxon>
        <taxon>Chromadorea</taxon>
        <taxon>Rhabditida</taxon>
        <taxon>Rhabditina</taxon>
        <taxon>Rhabditomorpha</taxon>
        <taxon>Rhabditoidea</taxon>
        <taxon>Rhabditidae</taxon>
        <taxon>Peloderinae</taxon>
        <taxon>Caenorhabditis</taxon>
    </lineage>
</organism>
<dbReference type="OrthoDB" id="2333384at2759"/>
<dbReference type="STRING" id="135651.G0MN32"/>
<dbReference type="InterPro" id="IPR014752">
    <property type="entry name" value="Arrestin-like_C"/>
</dbReference>
<name>G0MN32_CAEBE</name>
<feature type="region of interest" description="Disordered" evidence="2">
    <location>
        <begin position="341"/>
        <end position="388"/>
    </location>
</feature>
<dbReference type="Pfam" id="PF02752">
    <property type="entry name" value="Arrestin_C"/>
    <property type="match status" value="1"/>
</dbReference>
<dbReference type="GO" id="GO:0015031">
    <property type="term" value="P:protein transport"/>
    <property type="evidence" value="ECO:0007669"/>
    <property type="project" value="TreeGrafter"/>
</dbReference>
<dbReference type="OMA" id="STECTIR"/>
<feature type="domain" description="Arrestin C-terminal-like" evidence="3">
    <location>
        <begin position="178"/>
        <end position="319"/>
    </location>
</feature>
<reference evidence="5" key="1">
    <citation type="submission" date="2011-07" db="EMBL/GenBank/DDBJ databases">
        <authorList>
            <consortium name="Caenorhabditis brenneri Sequencing and Analysis Consortium"/>
            <person name="Wilson R.K."/>
        </authorList>
    </citation>
    <scope>NUCLEOTIDE SEQUENCE [LARGE SCALE GENOMIC DNA]</scope>
    <source>
        <strain evidence="5">PB2801</strain>
    </source>
</reference>
<dbReference type="EMBL" id="GL379803">
    <property type="protein sequence ID" value="EGT38270.1"/>
    <property type="molecule type" value="Genomic_DNA"/>
</dbReference>
<dbReference type="eggNOG" id="KOG3780">
    <property type="taxonomic scope" value="Eukaryota"/>
</dbReference>
<dbReference type="InterPro" id="IPR050357">
    <property type="entry name" value="Arrestin_domain-protein"/>
</dbReference>
<dbReference type="InParanoid" id="G0MN32"/>
<evidence type="ECO:0000256" key="2">
    <source>
        <dbReference type="SAM" id="MobiDB-lite"/>
    </source>
</evidence>
<sequence length="388" mass="43291">MTDLKIEFDSPNNVYFPGQEVTGRVILKGKDPIKASFLKICIRGEAHTGWYQTDLIPYLNVENEKEYDHQQVKYSGRVVYLSDETIAWRATDGNDRIPSGTNIFQFSFELPTECSPSLEGSHGHIRYSVHVELDRPWKFNKKTKKLFSVVPTYDLNVIPDAINPMINTNSVKTGLIFKKGQISVTANLPKRGFVPGEIVPITLHIDNGSGNRVSKIYSNLLQLTHFHASFSPLDPDSPTRYHHRDDEKCVAEARTTVNIPAKTEGKVVLSLKVPSVVPSFHCSIIDVEYCIIVRVHQDSMFGGGNLKVEFPLIVGTVPVRSTVPAVPTVPVPLAAGYPPPSYEESMSIGKPEDSEPFAPRYPVYNDLPPYSPSKSSYEEEEEGKAVKM</sequence>
<dbReference type="Pfam" id="PF00339">
    <property type="entry name" value="Arrestin_N"/>
    <property type="match status" value="1"/>
</dbReference>
<dbReference type="PANTHER" id="PTHR11188">
    <property type="entry name" value="ARRESTIN DOMAIN CONTAINING PROTEIN"/>
    <property type="match status" value="1"/>
</dbReference>
<dbReference type="InterPro" id="IPR011022">
    <property type="entry name" value="Arrestin_C-like"/>
</dbReference>
<dbReference type="InterPro" id="IPR011021">
    <property type="entry name" value="Arrestin-like_N"/>
</dbReference>
<evidence type="ECO:0000313" key="5">
    <source>
        <dbReference type="Proteomes" id="UP000008068"/>
    </source>
</evidence>
<keyword evidence="5" id="KW-1185">Reference proteome</keyword>
<proteinExistence type="inferred from homology"/>
<comment type="similarity">
    <text evidence="1">Belongs to the arrestin family.</text>
</comment>
<dbReference type="Proteomes" id="UP000008068">
    <property type="component" value="Unassembled WGS sequence"/>
</dbReference>
<evidence type="ECO:0000313" key="4">
    <source>
        <dbReference type="EMBL" id="EGT38270.1"/>
    </source>
</evidence>
<dbReference type="SMART" id="SM01017">
    <property type="entry name" value="Arrestin_C"/>
    <property type="match status" value="1"/>
</dbReference>
<dbReference type="Gene3D" id="2.60.40.640">
    <property type="match status" value="2"/>
</dbReference>
<dbReference type="SUPFAM" id="SSF81296">
    <property type="entry name" value="E set domains"/>
    <property type="match status" value="2"/>
</dbReference>
<evidence type="ECO:0000259" key="3">
    <source>
        <dbReference type="SMART" id="SM01017"/>
    </source>
</evidence>
<dbReference type="HOGENOM" id="CLU_039221_0_0_1"/>
<protein>
    <recommendedName>
        <fullName evidence="3">Arrestin C-terminal-like domain-containing protein</fullName>
    </recommendedName>
</protein>
<dbReference type="GO" id="GO:0005737">
    <property type="term" value="C:cytoplasm"/>
    <property type="evidence" value="ECO:0007669"/>
    <property type="project" value="TreeGrafter"/>
</dbReference>
<dbReference type="AlphaFoldDB" id="G0MN32"/>
<dbReference type="InterPro" id="IPR014756">
    <property type="entry name" value="Ig_E-set"/>
</dbReference>
<dbReference type="PANTHER" id="PTHR11188:SF178">
    <property type="entry name" value="ARRESTIN C-TERMINAL-LIKE DOMAIN-CONTAINING PROTEIN"/>
    <property type="match status" value="1"/>
</dbReference>
<accession>G0MN32</accession>
<gene>
    <name evidence="4" type="ORF">CAEBREN_03652</name>
</gene>